<gene>
    <name evidence="1" type="ORF">ADIWIN_0322</name>
</gene>
<sequence>MASYNQGLVPEVIKNHQSVADHYNIPTINLAKEVTDRINAGEFTWEDDFKNLHPSPFGQGIYGNSIITFLKNSYNKRQNMSDKTTSYSTPERIDPYSYDKGKLIDINEAQLAKGWHIDSNWKPNDNKKQDLTL</sequence>
<dbReference type="Proteomes" id="UP000014962">
    <property type="component" value="Unassembled WGS sequence"/>
</dbReference>
<comment type="caution">
    <text evidence="1">The sequence shown here is derived from an EMBL/GenBank/DDBJ whole genome shotgun (WGS) entry which is preliminary data.</text>
</comment>
<dbReference type="EMBL" id="ATMR01000017">
    <property type="protein sequence ID" value="EPR74662.1"/>
    <property type="molecule type" value="Genomic_DNA"/>
</dbReference>
<proteinExistence type="predicted"/>
<dbReference type="AlphaFoldDB" id="S7VZ17"/>
<evidence type="ECO:0000313" key="1">
    <source>
        <dbReference type="EMBL" id="EPR74662.1"/>
    </source>
</evidence>
<dbReference type="STRING" id="641526.ADIWIN_0322"/>
<keyword evidence="2" id="KW-1185">Reference proteome</keyword>
<dbReference type="eggNOG" id="COG2755">
    <property type="taxonomic scope" value="Bacteria"/>
</dbReference>
<name>S7VZ17_9FLAO</name>
<protein>
    <submittedName>
        <fullName evidence="1">Putative O-antigen related protein</fullName>
    </submittedName>
</protein>
<organism evidence="1 2">
    <name type="scientific">Winogradskyella psychrotolerans RS-3</name>
    <dbReference type="NCBI Taxonomy" id="641526"/>
    <lineage>
        <taxon>Bacteria</taxon>
        <taxon>Pseudomonadati</taxon>
        <taxon>Bacteroidota</taxon>
        <taxon>Flavobacteriia</taxon>
        <taxon>Flavobacteriales</taxon>
        <taxon>Flavobacteriaceae</taxon>
        <taxon>Winogradskyella</taxon>
    </lineage>
</organism>
<accession>S7VZ17</accession>
<dbReference type="SUPFAM" id="SSF52266">
    <property type="entry name" value="SGNH hydrolase"/>
    <property type="match status" value="1"/>
</dbReference>
<reference evidence="1 2" key="1">
    <citation type="journal article" date="2013" name="Genome Announc.">
        <title>Draft Genome Sequence of Winogradskyella psychrotolerans RS-3T, Isolated from the Marine Transect of Kongsfjorden, Ny-Alesund, Svalbard, Arctic Ocean.</title>
        <authorList>
            <person name="Kumar Pinnaka A."/>
            <person name="Ara S."/>
            <person name="Singh A."/>
            <person name="Shivaji S."/>
        </authorList>
    </citation>
    <scope>NUCLEOTIDE SEQUENCE [LARGE SCALE GENOMIC DNA]</scope>
    <source>
        <strain evidence="1 2">RS-3</strain>
    </source>
</reference>
<evidence type="ECO:0000313" key="2">
    <source>
        <dbReference type="Proteomes" id="UP000014962"/>
    </source>
</evidence>